<feature type="transmembrane region" description="Helical" evidence="1">
    <location>
        <begin position="139"/>
        <end position="162"/>
    </location>
</feature>
<keyword evidence="1" id="KW-0812">Transmembrane</keyword>
<feature type="transmembrane region" description="Helical" evidence="1">
    <location>
        <begin position="82"/>
        <end position="103"/>
    </location>
</feature>
<keyword evidence="1" id="KW-0472">Membrane</keyword>
<dbReference type="EMBL" id="WNKU01000009">
    <property type="protein sequence ID" value="MTV49243.1"/>
    <property type="molecule type" value="Genomic_DNA"/>
</dbReference>
<feature type="transmembrane region" description="Helical" evidence="1">
    <location>
        <begin position="25"/>
        <end position="44"/>
    </location>
</feature>
<dbReference type="GO" id="GO:0005886">
    <property type="term" value="C:plasma membrane"/>
    <property type="evidence" value="ECO:0007669"/>
    <property type="project" value="TreeGrafter"/>
</dbReference>
<dbReference type="GO" id="GO:0015093">
    <property type="term" value="F:ferrous iron transmembrane transporter activity"/>
    <property type="evidence" value="ECO:0007669"/>
    <property type="project" value="InterPro"/>
</dbReference>
<feature type="transmembrane region" description="Helical" evidence="1">
    <location>
        <begin position="182"/>
        <end position="204"/>
    </location>
</feature>
<evidence type="ECO:0000313" key="4">
    <source>
        <dbReference type="EMBL" id="MTV49243.1"/>
    </source>
</evidence>
<dbReference type="Pfam" id="PF07670">
    <property type="entry name" value="Gate"/>
    <property type="match status" value="1"/>
</dbReference>
<dbReference type="Proteomes" id="UP000430670">
    <property type="component" value="Unassembled WGS sequence"/>
</dbReference>
<feature type="domain" description="Ferrous iron transport protein B C-terminal" evidence="2">
    <location>
        <begin position="26"/>
        <end position="78"/>
    </location>
</feature>
<dbReference type="PANTHER" id="PTHR43185:SF1">
    <property type="entry name" value="FE(2+) TRANSPORTER FEOB"/>
    <property type="match status" value="1"/>
</dbReference>
<dbReference type="InterPro" id="IPR050860">
    <property type="entry name" value="FeoB_GTPase"/>
</dbReference>
<evidence type="ECO:0000313" key="5">
    <source>
        <dbReference type="Proteomes" id="UP000430670"/>
    </source>
</evidence>
<feature type="transmembrane region" description="Helical" evidence="1">
    <location>
        <begin position="216"/>
        <end position="236"/>
    </location>
</feature>
<dbReference type="OrthoDB" id="9809127at2"/>
<sequence length="246" mass="26770">MSCSARLPIYALFTALFFTDHETPVVFSLYLLGIVLAIVMGILFKNTLFQGESEPFVLELPPYRIPTLQTVLLQTWEKGKGFLLKAGTIIFSMSVLIWLLSSFNMGGPSEIQDSFLAAIGSVIAPIFALHGFGSWDAGVAILTGIMAKESVVSTLGIIYGVGDLSDATDTAMQMQDIVQAHFTSLSAYAFMVFTLLYTPCMAVLGTLKKELGSWKWVVFSAGYQFALAWLVSLIVYQAGLWLGFGG</sequence>
<accession>A0A6I3SK35</accession>
<keyword evidence="1" id="KW-1133">Transmembrane helix</keyword>
<organism evidence="4 5">
    <name type="scientific">Heliobacterium mobile</name>
    <name type="common">Heliobacillus mobilis</name>
    <dbReference type="NCBI Taxonomy" id="28064"/>
    <lineage>
        <taxon>Bacteria</taxon>
        <taxon>Bacillati</taxon>
        <taxon>Bacillota</taxon>
        <taxon>Clostridia</taxon>
        <taxon>Eubacteriales</taxon>
        <taxon>Heliobacteriaceae</taxon>
        <taxon>Heliobacterium</taxon>
    </lineage>
</organism>
<dbReference type="AlphaFoldDB" id="A0A6I3SK35"/>
<reference evidence="4 5" key="1">
    <citation type="submission" date="2019-11" db="EMBL/GenBank/DDBJ databases">
        <title>Whole-genome sequence of a the green, strictly anaerobic photosynthetic bacterium Heliobacillus mobilis DSM 6151.</title>
        <authorList>
            <person name="Kyndt J.A."/>
            <person name="Meyer T.E."/>
        </authorList>
    </citation>
    <scope>NUCLEOTIDE SEQUENCE [LARGE SCALE GENOMIC DNA]</scope>
    <source>
        <strain evidence="4 5">DSM 6151</strain>
    </source>
</reference>
<dbReference type="InterPro" id="IPR011642">
    <property type="entry name" value="Gate_dom"/>
</dbReference>
<comment type="caution">
    <text evidence="4">The sequence shown here is derived from an EMBL/GenBank/DDBJ whole genome shotgun (WGS) entry which is preliminary data.</text>
</comment>
<evidence type="ECO:0000259" key="3">
    <source>
        <dbReference type="Pfam" id="PF07670"/>
    </source>
</evidence>
<keyword evidence="5" id="KW-1185">Reference proteome</keyword>
<feature type="transmembrane region" description="Helical" evidence="1">
    <location>
        <begin position="115"/>
        <end position="132"/>
    </location>
</feature>
<gene>
    <name evidence="4" type="ORF">GJ688_09660</name>
</gene>
<dbReference type="Pfam" id="PF07664">
    <property type="entry name" value="FeoB_C"/>
    <property type="match status" value="1"/>
</dbReference>
<evidence type="ECO:0000259" key="2">
    <source>
        <dbReference type="Pfam" id="PF07664"/>
    </source>
</evidence>
<evidence type="ECO:0000256" key="1">
    <source>
        <dbReference type="SAM" id="Phobius"/>
    </source>
</evidence>
<name>A0A6I3SK35_HELMO</name>
<feature type="domain" description="Nucleoside transporter/FeoB GTPase Gate" evidence="3">
    <location>
        <begin position="83"/>
        <end position="214"/>
    </location>
</feature>
<proteinExistence type="predicted"/>
<dbReference type="PANTHER" id="PTHR43185">
    <property type="entry name" value="FERROUS IRON TRANSPORT PROTEIN B"/>
    <property type="match status" value="1"/>
</dbReference>
<protein>
    <recommendedName>
        <fullName evidence="6">Ferrous iron transport protein B</fullName>
    </recommendedName>
</protein>
<dbReference type="InterPro" id="IPR011640">
    <property type="entry name" value="Fe2_transport_prot_B_C"/>
</dbReference>
<evidence type="ECO:0008006" key="6">
    <source>
        <dbReference type="Google" id="ProtNLM"/>
    </source>
</evidence>